<reference evidence="6 7" key="1">
    <citation type="submission" date="2015-05" db="EMBL/GenBank/DDBJ databases">
        <title>Draft genome sequence of Lampropedia sp. CT6, isolated from the microbial mat of a hot water spring, located at Manikaran, India.</title>
        <authorList>
            <person name="Tripathi C."/>
            <person name="Rani P."/>
            <person name="Mahato N.K."/>
            <person name="Lal R."/>
        </authorList>
    </citation>
    <scope>NUCLEOTIDE SEQUENCE [LARGE SCALE GENOMIC DNA]</scope>
    <source>
        <strain evidence="6 7">CT6</strain>
    </source>
</reference>
<feature type="domain" description="Nudix hydrolase" evidence="5">
    <location>
        <begin position="4"/>
        <end position="137"/>
    </location>
</feature>
<dbReference type="PROSITE" id="PS51462">
    <property type="entry name" value="NUDIX"/>
    <property type="match status" value="1"/>
</dbReference>
<dbReference type="OrthoDB" id="8594221at2"/>
<comment type="subunit">
    <text evidence="2 4">Monomer.</text>
</comment>
<gene>
    <name evidence="4" type="primary">nudJ</name>
    <name evidence="6" type="ORF">AAV94_03795</name>
</gene>
<comment type="caution">
    <text evidence="6">The sequence shown here is derived from an EMBL/GenBank/DDBJ whole genome shotgun (WGS) entry which is preliminary data.</text>
</comment>
<dbReference type="EMBL" id="LBNQ01000016">
    <property type="protein sequence ID" value="KKW68659.1"/>
    <property type="molecule type" value="Genomic_DNA"/>
</dbReference>
<dbReference type="GO" id="GO:0017111">
    <property type="term" value="F:ribonucleoside triphosphate phosphatase activity"/>
    <property type="evidence" value="ECO:0007669"/>
    <property type="project" value="InterPro"/>
</dbReference>
<sequence>MQQRWKPNVTVAAVIERDGRFLLVEEDTRDGVRLNTPAGHLDPGEGLVQACVRETREESAYEFTPRALVGIYLNRFVPSGAAEAVTYLRFTFCGELGPHHPEQPLDDGILRAVWMDVEQVRASQAQHRSPIVMQCIEDYLQGRRYPLELLRVDPSVWAPAPSNPGDAATQLQAV</sequence>
<keyword evidence="4 6" id="KW-0378">Hydrolase</keyword>
<proteinExistence type="inferred from homology"/>
<dbReference type="EC" id="3.6.1.-" evidence="4"/>
<name>A0A0U1Q1L6_9BURK</name>
<dbReference type="InterPro" id="IPR015797">
    <property type="entry name" value="NUDIX_hydrolase-like_dom_sf"/>
</dbReference>
<evidence type="ECO:0000313" key="6">
    <source>
        <dbReference type="EMBL" id="KKW68659.1"/>
    </source>
</evidence>
<dbReference type="CDD" id="cd03675">
    <property type="entry name" value="NUDIX_Hydrolase"/>
    <property type="match status" value="1"/>
</dbReference>
<accession>A0A0U1Q1L6</accession>
<dbReference type="STRING" id="1610491.AAV94_03795"/>
<dbReference type="InterPro" id="IPR000086">
    <property type="entry name" value="NUDIX_hydrolase_dom"/>
</dbReference>
<protein>
    <recommendedName>
        <fullName evidence="3 4">Phosphatase NudJ</fullName>
        <ecNumber evidence="4">3.6.1.-</ecNumber>
    </recommendedName>
</protein>
<comment type="similarity">
    <text evidence="1 4">Belongs to the Nudix hydrolase family. NudJ subfamily.</text>
</comment>
<dbReference type="Gene3D" id="3.90.79.10">
    <property type="entry name" value="Nucleoside Triphosphate Pyrophosphohydrolase"/>
    <property type="match status" value="1"/>
</dbReference>
<dbReference type="GO" id="GO:0004787">
    <property type="term" value="F:thiamine diphosphate phosphatase activity"/>
    <property type="evidence" value="ECO:0007669"/>
    <property type="project" value="InterPro"/>
</dbReference>
<evidence type="ECO:0000313" key="7">
    <source>
        <dbReference type="Proteomes" id="UP000050580"/>
    </source>
</evidence>
<evidence type="ECO:0000256" key="2">
    <source>
        <dbReference type="ARBA" id="ARBA00011245"/>
    </source>
</evidence>
<dbReference type="InterPro" id="IPR033713">
    <property type="entry name" value="NudJ"/>
</dbReference>
<dbReference type="PATRIC" id="fig|1610491.3.peg.808"/>
<keyword evidence="7" id="KW-1185">Reference proteome</keyword>
<dbReference type="PANTHER" id="PTHR43222">
    <property type="entry name" value="NUDIX HYDROLASE 23"/>
    <property type="match status" value="1"/>
</dbReference>
<organism evidence="6 7">
    <name type="scientific">Lampropedia cohaerens</name>
    <dbReference type="NCBI Taxonomy" id="1610491"/>
    <lineage>
        <taxon>Bacteria</taxon>
        <taxon>Pseudomonadati</taxon>
        <taxon>Pseudomonadota</taxon>
        <taxon>Betaproteobacteria</taxon>
        <taxon>Burkholderiales</taxon>
        <taxon>Comamonadaceae</taxon>
        <taxon>Lampropedia</taxon>
    </lineage>
</organism>
<evidence type="ECO:0000256" key="4">
    <source>
        <dbReference type="RuleBase" id="RU364043"/>
    </source>
</evidence>
<dbReference type="RefSeq" id="WP_046741006.1">
    <property type="nucleotide sequence ID" value="NZ_LBNQ01000016.1"/>
</dbReference>
<dbReference type="GO" id="GO:0017110">
    <property type="term" value="F:nucleoside diphosphate phosphatase activity"/>
    <property type="evidence" value="ECO:0007669"/>
    <property type="project" value="InterPro"/>
</dbReference>
<dbReference type="AlphaFoldDB" id="A0A0U1Q1L6"/>
<keyword evidence="4" id="KW-0460">Magnesium</keyword>
<comment type="cofactor">
    <cofactor evidence="4">
        <name>Mg(2+)</name>
        <dbReference type="ChEBI" id="CHEBI:18420"/>
    </cofactor>
</comment>
<dbReference type="Pfam" id="PF00293">
    <property type="entry name" value="NUDIX"/>
    <property type="match status" value="1"/>
</dbReference>
<evidence type="ECO:0000256" key="1">
    <source>
        <dbReference type="ARBA" id="ARBA00007608"/>
    </source>
</evidence>
<evidence type="ECO:0000256" key="3">
    <source>
        <dbReference type="ARBA" id="ARBA00015552"/>
    </source>
</evidence>
<dbReference type="PANTHER" id="PTHR43222:SF11">
    <property type="entry name" value="PHOSPHATASE NUDJ"/>
    <property type="match status" value="1"/>
</dbReference>
<evidence type="ECO:0000259" key="5">
    <source>
        <dbReference type="PROSITE" id="PS51462"/>
    </source>
</evidence>
<dbReference type="Proteomes" id="UP000050580">
    <property type="component" value="Unassembled WGS sequence"/>
</dbReference>
<dbReference type="SUPFAM" id="SSF55811">
    <property type="entry name" value="Nudix"/>
    <property type="match status" value="1"/>
</dbReference>